<name>A0A061A547_9ACTN</name>
<dbReference type="EMBL" id="LK022848">
    <property type="protein sequence ID" value="CDR17953.1"/>
    <property type="molecule type" value="Genomic_DNA"/>
</dbReference>
<accession>A0A061A547</accession>
<evidence type="ECO:0000313" key="1">
    <source>
        <dbReference type="EMBL" id="CDR17953.1"/>
    </source>
</evidence>
<sequence>MKPRIGQTLASTVDETTVIVVRAPGTDVRITCGGAPMCDAREKPGTAGGPDPAQAGGTLLGKRYADDELGLELLCTKAGQGTLAVDGRPLPVKAAKALPASD</sequence>
<dbReference type="AlphaFoldDB" id="A0A061A547"/>
<dbReference type="Proteomes" id="UP000756710">
    <property type="component" value="Unassembled WGS sequence"/>
</dbReference>
<proteinExistence type="predicted"/>
<dbReference type="EMBL" id="JAGGLR010000012">
    <property type="protein sequence ID" value="MBP2063476.1"/>
    <property type="molecule type" value="Genomic_DNA"/>
</dbReference>
<evidence type="ECO:0000313" key="3">
    <source>
        <dbReference type="Proteomes" id="UP000756710"/>
    </source>
</evidence>
<reference evidence="1" key="1">
    <citation type="submission" date="2014-05" db="EMBL/GenBank/DDBJ databases">
        <authorList>
            <person name="Horn Fabian"/>
        </authorList>
    </citation>
    <scope>NUCLEOTIDE SEQUENCE</scope>
</reference>
<protein>
    <submittedName>
        <fullName evidence="1">Uncharacterized protein</fullName>
    </submittedName>
</protein>
<keyword evidence="3" id="KW-1185">Reference proteome</keyword>
<evidence type="ECO:0000313" key="2">
    <source>
        <dbReference type="EMBL" id="MBP2063476.1"/>
    </source>
</evidence>
<gene>
    <name evidence="2" type="ORF">J2Z30_004497</name>
    <name evidence="1" type="ORF">SIRAN9916</name>
</gene>
<organism evidence="1">
    <name type="scientific">Streptomyces iranensis</name>
    <dbReference type="NCBI Taxonomy" id="576784"/>
    <lineage>
        <taxon>Bacteria</taxon>
        <taxon>Bacillati</taxon>
        <taxon>Actinomycetota</taxon>
        <taxon>Actinomycetes</taxon>
        <taxon>Kitasatosporales</taxon>
        <taxon>Streptomycetaceae</taxon>
        <taxon>Streptomyces</taxon>
        <taxon>Streptomyces violaceusniger group</taxon>
    </lineage>
</organism>
<dbReference type="HOGENOM" id="CLU_173931_0_0_11"/>
<dbReference type="GeneID" id="32472577"/>
<reference evidence="2 3" key="2">
    <citation type="submission" date="2021-03" db="EMBL/GenBank/DDBJ databases">
        <title>Genomic Encyclopedia of Type Strains, Phase IV (KMG-IV): sequencing the most valuable type-strain genomes for metagenomic binning, comparative biology and taxonomic classification.</title>
        <authorList>
            <person name="Goeker M."/>
        </authorList>
    </citation>
    <scope>NUCLEOTIDE SEQUENCE [LARGE SCALE GENOMIC DNA]</scope>
    <source>
        <strain evidence="2 3">DSM 41954</strain>
    </source>
</reference>
<dbReference type="RefSeq" id="WP_044580554.1">
    <property type="nucleotide sequence ID" value="NZ_BAABDR010000100.1"/>
</dbReference>